<evidence type="ECO:0000313" key="3">
    <source>
        <dbReference type="EMBL" id="GAA4639105.1"/>
    </source>
</evidence>
<dbReference type="InterPro" id="IPR005135">
    <property type="entry name" value="Endo/exonuclease/phosphatase"/>
</dbReference>
<feature type="transmembrane region" description="Helical" evidence="1">
    <location>
        <begin position="48"/>
        <end position="75"/>
    </location>
</feature>
<gene>
    <name evidence="3" type="ORF">GCM10023196_099450</name>
</gene>
<keyword evidence="1" id="KW-0472">Membrane</keyword>
<keyword evidence="4" id="KW-1185">Reference proteome</keyword>
<feature type="domain" description="Endonuclease/exonuclease/phosphatase" evidence="2">
    <location>
        <begin position="117"/>
        <end position="323"/>
    </location>
</feature>
<keyword evidence="3" id="KW-0378">Hydrolase</keyword>
<evidence type="ECO:0000259" key="2">
    <source>
        <dbReference type="Pfam" id="PF03372"/>
    </source>
</evidence>
<proteinExistence type="predicted"/>
<dbReference type="Gene3D" id="3.60.10.10">
    <property type="entry name" value="Endonuclease/exonuclease/phosphatase"/>
    <property type="match status" value="1"/>
</dbReference>
<protein>
    <submittedName>
        <fullName evidence="3">Endonuclease/exonuclease/phosphatase family protein</fullName>
    </submittedName>
</protein>
<accession>A0ABP8UWJ5</accession>
<dbReference type="EMBL" id="BAABHK010000025">
    <property type="protein sequence ID" value="GAA4639105.1"/>
    <property type="molecule type" value="Genomic_DNA"/>
</dbReference>
<keyword evidence="1" id="KW-0812">Transmembrane</keyword>
<name>A0ABP8UWJ5_9ACTN</name>
<organism evidence="3 4">
    <name type="scientific">Actinoallomurus vinaceus</name>
    <dbReference type="NCBI Taxonomy" id="1080074"/>
    <lineage>
        <taxon>Bacteria</taxon>
        <taxon>Bacillati</taxon>
        <taxon>Actinomycetota</taxon>
        <taxon>Actinomycetes</taxon>
        <taxon>Streptosporangiales</taxon>
        <taxon>Thermomonosporaceae</taxon>
        <taxon>Actinoallomurus</taxon>
    </lineage>
</organism>
<dbReference type="InterPro" id="IPR036691">
    <property type="entry name" value="Endo/exonu/phosph_ase_sf"/>
</dbReference>
<dbReference type="RefSeq" id="WP_345442635.1">
    <property type="nucleotide sequence ID" value="NZ_BAABHK010000025.1"/>
</dbReference>
<dbReference type="SUPFAM" id="SSF56219">
    <property type="entry name" value="DNase I-like"/>
    <property type="match status" value="1"/>
</dbReference>
<reference evidence="4" key="1">
    <citation type="journal article" date="2019" name="Int. J. Syst. Evol. Microbiol.">
        <title>The Global Catalogue of Microorganisms (GCM) 10K type strain sequencing project: providing services to taxonomists for standard genome sequencing and annotation.</title>
        <authorList>
            <consortium name="The Broad Institute Genomics Platform"/>
            <consortium name="The Broad Institute Genome Sequencing Center for Infectious Disease"/>
            <person name="Wu L."/>
            <person name="Ma J."/>
        </authorList>
    </citation>
    <scope>NUCLEOTIDE SEQUENCE [LARGE SCALE GENOMIC DNA]</scope>
    <source>
        <strain evidence="4">JCM 17939</strain>
    </source>
</reference>
<evidence type="ECO:0000313" key="4">
    <source>
        <dbReference type="Proteomes" id="UP001501442"/>
    </source>
</evidence>
<dbReference type="GO" id="GO:0004519">
    <property type="term" value="F:endonuclease activity"/>
    <property type="evidence" value="ECO:0007669"/>
    <property type="project" value="UniProtKB-KW"/>
</dbReference>
<dbReference type="Pfam" id="PF03372">
    <property type="entry name" value="Exo_endo_phos"/>
    <property type="match status" value="1"/>
</dbReference>
<sequence length="333" mass="36018">MNTTAVGSPETGARSRTRDLLHRPLTWLIVICAGWAIARLVGVDRLPLLAGLLVPILTFTPYVAVVSVVLVVLTLAFRRWKAFGVALAVSAAFAAAVLPRAFGNAAPVTGGPVLRVLTANLRLGQANPHVLVDLVRRTHADLLSMQEFTPQAGAAFDRAGLGRLLPYKITTPLGNALGSALYARWPLRPRPMFQVDLIGLAIPHAEVDVPGGRRVEVMAVHLAHPMNPSGVGQWNRAFVLLPTGQRQGPVRILAGDFNATLDHTSLRRLIGEGYVDAAYETGSGLIPTFRQWWVPPITLDHVLADARCGVRRVKVYDLPGSDHRAVFAELRLP</sequence>
<feature type="transmembrane region" description="Helical" evidence="1">
    <location>
        <begin position="24"/>
        <end position="42"/>
    </location>
</feature>
<keyword evidence="3" id="KW-0255">Endonuclease</keyword>
<comment type="caution">
    <text evidence="3">The sequence shown here is derived from an EMBL/GenBank/DDBJ whole genome shotgun (WGS) entry which is preliminary data.</text>
</comment>
<keyword evidence="1" id="KW-1133">Transmembrane helix</keyword>
<feature type="transmembrane region" description="Helical" evidence="1">
    <location>
        <begin position="82"/>
        <end position="102"/>
    </location>
</feature>
<keyword evidence="3" id="KW-0540">Nuclease</keyword>
<evidence type="ECO:0000256" key="1">
    <source>
        <dbReference type="SAM" id="Phobius"/>
    </source>
</evidence>
<dbReference type="Proteomes" id="UP001501442">
    <property type="component" value="Unassembled WGS sequence"/>
</dbReference>